<feature type="transmembrane region" description="Helical" evidence="8">
    <location>
        <begin position="143"/>
        <end position="165"/>
    </location>
</feature>
<dbReference type="PRINTS" id="PR00171">
    <property type="entry name" value="SUGRTRNSPORT"/>
</dbReference>
<dbReference type="RefSeq" id="XP_007734466.1">
    <property type="nucleotide sequence ID" value="XM_007736276.1"/>
</dbReference>
<feature type="transmembrane region" description="Helical" evidence="8">
    <location>
        <begin position="268"/>
        <end position="289"/>
    </location>
</feature>
<dbReference type="Proteomes" id="UP000019478">
    <property type="component" value="Unassembled WGS sequence"/>
</dbReference>
<keyword evidence="6 8" id="KW-0472">Membrane</keyword>
<dbReference type="SUPFAM" id="SSF103473">
    <property type="entry name" value="MFS general substrate transporter"/>
    <property type="match status" value="1"/>
</dbReference>
<evidence type="ECO:0000256" key="3">
    <source>
        <dbReference type="ARBA" id="ARBA00022448"/>
    </source>
</evidence>
<accession>W9XQ79</accession>
<keyword evidence="11" id="KW-1185">Reference proteome</keyword>
<evidence type="ECO:0000256" key="7">
    <source>
        <dbReference type="RuleBase" id="RU003346"/>
    </source>
</evidence>
<name>W9XQ79_9EURO</name>
<feature type="transmembrane region" description="Helical" evidence="8">
    <location>
        <begin position="91"/>
        <end position="110"/>
    </location>
</feature>
<dbReference type="InterPro" id="IPR050360">
    <property type="entry name" value="MFS_Sugar_Transporters"/>
</dbReference>
<evidence type="ECO:0000256" key="6">
    <source>
        <dbReference type="ARBA" id="ARBA00023136"/>
    </source>
</evidence>
<comment type="subcellular location">
    <subcellularLocation>
        <location evidence="1">Membrane</location>
        <topology evidence="1">Multi-pass membrane protein</topology>
    </subcellularLocation>
</comment>
<dbReference type="AlphaFoldDB" id="W9XQ79"/>
<dbReference type="eggNOG" id="KOG0254">
    <property type="taxonomic scope" value="Eukaryota"/>
</dbReference>
<dbReference type="InterPro" id="IPR036259">
    <property type="entry name" value="MFS_trans_sf"/>
</dbReference>
<dbReference type="FunFam" id="1.20.1250.20:FF:000134">
    <property type="entry name" value="MFS sugar transporter protein"/>
    <property type="match status" value="1"/>
</dbReference>
<keyword evidence="5 8" id="KW-1133">Transmembrane helix</keyword>
<feature type="domain" description="Major facilitator superfamily (MFS) profile" evidence="9">
    <location>
        <begin position="14"/>
        <end position="454"/>
    </location>
</feature>
<dbReference type="EMBL" id="AMGY01000005">
    <property type="protein sequence ID" value="EXJ82343.1"/>
    <property type="molecule type" value="Genomic_DNA"/>
</dbReference>
<organism evidence="10 11">
    <name type="scientific">Capronia epimyces CBS 606.96</name>
    <dbReference type="NCBI Taxonomy" id="1182542"/>
    <lineage>
        <taxon>Eukaryota</taxon>
        <taxon>Fungi</taxon>
        <taxon>Dikarya</taxon>
        <taxon>Ascomycota</taxon>
        <taxon>Pezizomycotina</taxon>
        <taxon>Eurotiomycetes</taxon>
        <taxon>Chaetothyriomycetidae</taxon>
        <taxon>Chaetothyriales</taxon>
        <taxon>Herpotrichiellaceae</taxon>
        <taxon>Capronia</taxon>
    </lineage>
</organism>
<evidence type="ECO:0000256" key="2">
    <source>
        <dbReference type="ARBA" id="ARBA00010992"/>
    </source>
</evidence>
<feature type="transmembrane region" description="Helical" evidence="8">
    <location>
        <begin position="431"/>
        <end position="450"/>
    </location>
</feature>
<evidence type="ECO:0000259" key="9">
    <source>
        <dbReference type="PROSITE" id="PS50850"/>
    </source>
</evidence>
<evidence type="ECO:0000313" key="10">
    <source>
        <dbReference type="EMBL" id="EXJ82343.1"/>
    </source>
</evidence>
<protein>
    <recommendedName>
        <fullName evidence="9">Major facilitator superfamily (MFS) profile domain-containing protein</fullName>
    </recommendedName>
</protein>
<dbReference type="PANTHER" id="PTHR48022">
    <property type="entry name" value="PLASTIDIC GLUCOSE TRANSPORTER 4"/>
    <property type="match status" value="1"/>
</dbReference>
<keyword evidence="3 7" id="KW-0813">Transport</keyword>
<feature type="transmembrane region" description="Helical" evidence="8">
    <location>
        <begin position="333"/>
        <end position="354"/>
    </location>
</feature>
<dbReference type="Pfam" id="PF00083">
    <property type="entry name" value="Sugar_tr"/>
    <property type="match status" value="1"/>
</dbReference>
<dbReference type="PROSITE" id="PS50850">
    <property type="entry name" value="MFS"/>
    <property type="match status" value="1"/>
</dbReference>
<comment type="caution">
    <text evidence="10">The sequence shown here is derived from an EMBL/GenBank/DDBJ whole genome shotgun (WGS) entry which is preliminary data.</text>
</comment>
<dbReference type="NCBIfam" id="TIGR00879">
    <property type="entry name" value="SP"/>
    <property type="match status" value="1"/>
</dbReference>
<reference evidence="10 11" key="1">
    <citation type="submission" date="2013-03" db="EMBL/GenBank/DDBJ databases">
        <title>The Genome Sequence of Capronia epimyces CBS 606.96.</title>
        <authorList>
            <consortium name="The Broad Institute Genomics Platform"/>
            <person name="Cuomo C."/>
            <person name="de Hoog S."/>
            <person name="Gorbushina A."/>
            <person name="Walker B."/>
            <person name="Young S.K."/>
            <person name="Zeng Q."/>
            <person name="Gargeya S."/>
            <person name="Fitzgerald M."/>
            <person name="Haas B."/>
            <person name="Abouelleil A."/>
            <person name="Allen A.W."/>
            <person name="Alvarado L."/>
            <person name="Arachchi H.M."/>
            <person name="Berlin A.M."/>
            <person name="Chapman S.B."/>
            <person name="Gainer-Dewar J."/>
            <person name="Goldberg J."/>
            <person name="Griggs A."/>
            <person name="Gujja S."/>
            <person name="Hansen M."/>
            <person name="Howarth C."/>
            <person name="Imamovic A."/>
            <person name="Ireland A."/>
            <person name="Larimer J."/>
            <person name="McCowan C."/>
            <person name="Murphy C."/>
            <person name="Pearson M."/>
            <person name="Poon T.W."/>
            <person name="Priest M."/>
            <person name="Roberts A."/>
            <person name="Saif S."/>
            <person name="Shea T."/>
            <person name="Sisk P."/>
            <person name="Sykes S."/>
            <person name="Wortman J."/>
            <person name="Nusbaum C."/>
            <person name="Birren B."/>
        </authorList>
    </citation>
    <scope>NUCLEOTIDE SEQUENCE [LARGE SCALE GENOMIC DNA]</scope>
    <source>
        <strain evidence="10 11">CBS 606.96</strain>
    </source>
</reference>
<dbReference type="GO" id="GO:0005351">
    <property type="term" value="F:carbohydrate:proton symporter activity"/>
    <property type="evidence" value="ECO:0007669"/>
    <property type="project" value="TreeGrafter"/>
</dbReference>
<feature type="transmembrane region" description="Helical" evidence="8">
    <location>
        <begin position="366"/>
        <end position="388"/>
    </location>
</feature>
<dbReference type="OrthoDB" id="6133115at2759"/>
<evidence type="ECO:0000256" key="1">
    <source>
        <dbReference type="ARBA" id="ARBA00004141"/>
    </source>
</evidence>
<sequence length="500" mass="54307">MAVFTMSAYTTLICSIVAALGSFVYGMDTGIVATTIAHDSFKVYMFGSTTSVDTSTLGAAVSVYYGGKAVGAFGGGIFLSKIGRKRTLTLSSLFAVVGAAIQTGSVHIAMLIVGRLVAGLATGALVAGIPVYIAEISVPERRAFYVGMQGMMLAIGFMVANWVGYAGSFAAYGDIQWRLPLAMQIPMALVLMVLSFFLPDSPRWLIEQDRLEDAKHSLWKFHGLRGEEYIQREFSEIFAQISFERDQKRRGALVELVSRKYLRRTATAMFILAFCQFSGSGAIQNYQSIMYASLGFKGRTVLLISGCYGVLGPLGQALNFWVVADKWPRTRTLYVGIASLTVCLVVLTPISAVYGDGSNESASSAGVAFIFLYSFLNALFLNSTPYIVASELFPYHLRGYGSSIAIFTQACAQILITQVTPLAFKAIEWKYYFVFIASNVVAFLFYMFLLPDTNGHTLESIGALFGDEVKAAPQPPKDIDVVVELEENVTPAADRRSGSA</sequence>
<dbReference type="HOGENOM" id="CLU_001265_30_13_1"/>
<gene>
    <name evidence="10" type="ORF">A1O3_06156</name>
</gene>
<dbReference type="InterPro" id="IPR003663">
    <property type="entry name" value="Sugar/inositol_transpt"/>
</dbReference>
<keyword evidence="4 8" id="KW-0812">Transmembrane</keyword>
<evidence type="ECO:0000256" key="5">
    <source>
        <dbReference type="ARBA" id="ARBA00022989"/>
    </source>
</evidence>
<dbReference type="Gene3D" id="1.20.1250.20">
    <property type="entry name" value="MFS general substrate transporter like domains"/>
    <property type="match status" value="1"/>
</dbReference>
<feature type="transmembrane region" description="Helical" evidence="8">
    <location>
        <begin position="57"/>
        <end position="79"/>
    </location>
</feature>
<dbReference type="InterPro" id="IPR005828">
    <property type="entry name" value="MFS_sugar_transport-like"/>
</dbReference>
<dbReference type="PROSITE" id="PS00217">
    <property type="entry name" value="SUGAR_TRANSPORT_2"/>
    <property type="match status" value="1"/>
</dbReference>
<feature type="transmembrane region" description="Helical" evidence="8">
    <location>
        <begin position="400"/>
        <end position="419"/>
    </location>
</feature>
<proteinExistence type="inferred from homology"/>
<feature type="transmembrane region" description="Helical" evidence="8">
    <location>
        <begin position="116"/>
        <end position="134"/>
    </location>
</feature>
<evidence type="ECO:0000256" key="8">
    <source>
        <dbReference type="SAM" id="Phobius"/>
    </source>
</evidence>
<dbReference type="GeneID" id="19170266"/>
<comment type="similarity">
    <text evidence="2 7">Belongs to the major facilitator superfamily. Sugar transporter (TC 2.A.1.1) family.</text>
</comment>
<evidence type="ECO:0000256" key="4">
    <source>
        <dbReference type="ARBA" id="ARBA00022692"/>
    </source>
</evidence>
<dbReference type="GO" id="GO:0016020">
    <property type="term" value="C:membrane"/>
    <property type="evidence" value="ECO:0007669"/>
    <property type="project" value="UniProtKB-SubCell"/>
</dbReference>
<feature type="transmembrane region" description="Helical" evidence="8">
    <location>
        <begin position="301"/>
        <end position="321"/>
    </location>
</feature>
<evidence type="ECO:0000313" key="11">
    <source>
        <dbReference type="Proteomes" id="UP000019478"/>
    </source>
</evidence>
<dbReference type="InterPro" id="IPR005829">
    <property type="entry name" value="Sugar_transporter_CS"/>
</dbReference>
<dbReference type="PANTHER" id="PTHR48022:SF11">
    <property type="entry name" value="MONOSACCHARIDE TRANSPORTER (HXT8), PUTATIVE (AFU_ORTHOLOGUE AFUA_2G08120)-RELATED"/>
    <property type="match status" value="1"/>
</dbReference>
<dbReference type="InterPro" id="IPR020846">
    <property type="entry name" value="MFS_dom"/>
</dbReference>
<feature type="transmembrane region" description="Helical" evidence="8">
    <location>
        <begin position="177"/>
        <end position="198"/>
    </location>
</feature>